<dbReference type="Proteomes" id="UP001497644">
    <property type="component" value="Chromosome 3"/>
</dbReference>
<dbReference type="EMBL" id="OZ034826">
    <property type="protein sequence ID" value="CAL1681229.1"/>
    <property type="molecule type" value="Genomic_DNA"/>
</dbReference>
<evidence type="ECO:0000313" key="1">
    <source>
        <dbReference type="EMBL" id="CAL1681229.1"/>
    </source>
</evidence>
<evidence type="ECO:0008006" key="3">
    <source>
        <dbReference type="Google" id="ProtNLM"/>
    </source>
</evidence>
<keyword evidence="2" id="KW-1185">Reference proteome</keyword>
<accession>A0AAV2NMX0</accession>
<sequence>MNPKEYFKLSLFLPYIDSLVSSLTIRFSEENKCIFNLFRLYPSNFKALTHQERKKLLLEIDKSGSLLNNGLVWYKVVSEIEISNVEDMLKAAKFVPAIQRELLRSLSLPVTTATVKRSFITEGKNMAPLYNV</sequence>
<dbReference type="AlphaFoldDB" id="A0AAV2NMX0"/>
<gene>
    <name evidence="1" type="ORF">LPLAT_LOCUS7319</name>
</gene>
<organism evidence="1 2">
    <name type="scientific">Lasius platythorax</name>
    <dbReference type="NCBI Taxonomy" id="488582"/>
    <lineage>
        <taxon>Eukaryota</taxon>
        <taxon>Metazoa</taxon>
        <taxon>Ecdysozoa</taxon>
        <taxon>Arthropoda</taxon>
        <taxon>Hexapoda</taxon>
        <taxon>Insecta</taxon>
        <taxon>Pterygota</taxon>
        <taxon>Neoptera</taxon>
        <taxon>Endopterygota</taxon>
        <taxon>Hymenoptera</taxon>
        <taxon>Apocrita</taxon>
        <taxon>Aculeata</taxon>
        <taxon>Formicoidea</taxon>
        <taxon>Formicidae</taxon>
        <taxon>Formicinae</taxon>
        <taxon>Lasius</taxon>
        <taxon>Lasius</taxon>
    </lineage>
</organism>
<name>A0AAV2NMX0_9HYME</name>
<evidence type="ECO:0000313" key="2">
    <source>
        <dbReference type="Proteomes" id="UP001497644"/>
    </source>
</evidence>
<protein>
    <recommendedName>
        <fullName evidence="3">HAT C-terminal dimerisation domain-containing protein</fullName>
    </recommendedName>
</protein>
<proteinExistence type="predicted"/>
<reference evidence="1" key="1">
    <citation type="submission" date="2024-04" db="EMBL/GenBank/DDBJ databases">
        <authorList>
            <consortium name="Molecular Ecology Group"/>
        </authorList>
    </citation>
    <scope>NUCLEOTIDE SEQUENCE</scope>
</reference>